<keyword evidence="5" id="KW-0732">Signal</keyword>
<dbReference type="AlphaFoldDB" id="A0A200QS10"/>
<name>A0A200QS10_MACCD</name>
<dbReference type="OrthoDB" id="1727555at2759"/>
<organism evidence="7 8">
    <name type="scientific">Macleaya cordata</name>
    <name type="common">Five-seeded plume-poppy</name>
    <name type="synonym">Bocconia cordata</name>
    <dbReference type="NCBI Taxonomy" id="56857"/>
    <lineage>
        <taxon>Eukaryota</taxon>
        <taxon>Viridiplantae</taxon>
        <taxon>Streptophyta</taxon>
        <taxon>Embryophyta</taxon>
        <taxon>Tracheophyta</taxon>
        <taxon>Spermatophyta</taxon>
        <taxon>Magnoliopsida</taxon>
        <taxon>Ranunculales</taxon>
        <taxon>Papaveraceae</taxon>
        <taxon>Papaveroideae</taxon>
        <taxon>Macleaya</taxon>
    </lineage>
</organism>
<keyword evidence="8" id="KW-1185">Reference proteome</keyword>
<keyword evidence="3 6" id="KW-0713">Self-incompatibility</keyword>
<keyword evidence="4 6" id="KW-0964">Secreted</keyword>
<accession>A0A200QS10</accession>
<dbReference type="GO" id="GO:0060320">
    <property type="term" value="P:rejection of self pollen"/>
    <property type="evidence" value="ECO:0007669"/>
    <property type="project" value="UniProtKB-KW"/>
</dbReference>
<dbReference type="InParanoid" id="A0A200QS10"/>
<evidence type="ECO:0000313" key="8">
    <source>
        <dbReference type="Proteomes" id="UP000195402"/>
    </source>
</evidence>
<proteinExistence type="inferred from homology"/>
<reference evidence="7 8" key="1">
    <citation type="journal article" date="2017" name="Mol. Plant">
        <title>The Genome of Medicinal Plant Macleaya cordata Provides New Insights into Benzylisoquinoline Alkaloids Metabolism.</title>
        <authorList>
            <person name="Liu X."/>
            <person name="Liu Y."/>
            <person name="Huang P."/>
            <person name="Ma Y."/>
            <person name="Qing Z."/>
            <person name="Tang Q."/>
            <person name="Cao H."/>
            <person name="Cheng P."/>
            <person name="Zheng Y."/>
            <person name="Yuan Z."/>
            <person name="Zhou Y."/>
            <person name="Liu J."/>
            <person name="Tang Z."/>
            <person name="Zhuo Y."/>
            <person name="Zhang Y."/>
            <person name="Yu L."/>
            <person name="Huang J."/>
            <person name="Yang P."/>
            <person name="Peng Q."/>
            <person name="Zhang J."/>
            <person name="Jiang W."/>
            <person name="Zhang Z."/>
            <person name="Lin K."/>
            <person name="Ro D.K."/>
            <person name="Chen X."/>
            <person name="Xiong X."/>
            <person name="Shang Y."/>
            <person name="Huang S."/>
            <person name="Zeng J."/>
        </authorList>
    </citation>
    <scope>NUCLEOTIDE SEQUENCE [LARGE SCALE GENOMIC DNA]</scope>
    <source>
        <strain evidence="8">cv. BLH2017</strain>
        <tissue evidence="7">Root</tissue>
    </source>
</reference>
<evidence type="ECO:0000313" key="7">
    <source>
        <dbReference type="EMBL" id="OVA13267.1"/>
    </source>
</evidence>
<dbReference type="Proteomes" id="UP000195402">
    <property type="component" value="Unassembled WGS sequence"/>
</dbReference>
<dbReference type="Pfam" id="PF05938">
    <property type="entry name" value="Self-incomp_S1"/>
    <property type="match status" value="1"/>
</dbReference>
<dbReference type="GO" id="GO:0005576">
    <property type="term" value="C:extracellular region"/>
    <property type="evidence" value="ECO:0007669"/>
    <property type="project" value="UniProtKB-SubCell"/>
</dbReference>
<dbReference type="PANTHER" id="PTHR31232:SF18">
    <property type="entry name" value="S-PROTEIN HOMOLOG"/>
    <property type="match status" value="1"/>
</dbReference>
<evidence type="ECO:0000256" key="4">
    <source>
        <dbReference type="ARBA" id="ARBA00022525"/>
    </source>
</evidence>
<gene>
    <name evidence="7" type="ORF">BVC80_289g2</name>
</gene>
<comment type="subcellular location">
    <subcellularLocation>
        <location evidence="1 6">Secreted</location>
    </subcellularLocation>
</comment>
<evidence type="ECO:0000256" key="6">
    <source>
        <dbReference type="RuleBase" id="RU367044"/>
    </source>
</evidence>
<dbReference type="EMBL" id="MVGT01001155">
    <property type="protein sequence ID" value="OVA13267.1"/>
    <property type="molecule type" value="Genomic_DNA"/>
</dbReference>
<evidence type="ECO:0000256" key="2">
    <source>
        <dbReference type="ARBA" id="ARBA00005581"/>
    </source>
</evidence>
<evidence type="ECO:0000256" key="3">
    <source>
        <dbReference type="ARBA" id="ARBA00022471"/>
    </source>
</evidence>
<comment type="similarity">
    <text evidence="2 6">Belongs to the plant self-incompatibility (S1) protein family.</text>
</comment>
<evidence type="ECO:0000256" key="5">
    <source>
        <dbReference type="ARBA" id="ARBA00022729"/>
    </source>
</evidence>
<dbReference type="InterPro" id="IPR010264">
    <property type="entry name" value="Self-incomp_S1"/>
</dbReference>
<sequence>MFTSVDGGLERVTVNVTNQIEPSIPMGIHCKSKDTDLGEHPAIDYGGSIHWKFKVNLWGTTLYWCNIWYVDASGRQIQGSFNIFEADRDVSWCHGFCLRFVKKGGIYFDLPGTNTSQLMYEWPH</sequence>
<protein>
    <recommendedName>
        <fullName evidence="6">S-protein homolog</fullName>
    </recommendedName>
</protein>
<evidence type="ECO:0000256" key="1">
    <source>
        <dbReference type="ARBA" id="ARBA00004613"/>
    </source>
</evidence>
<comment type="caution">
    <text evidence="7">The sequence shown here is derived from an EMBL/GenBank/DDBJ whole genome shotgun (WGS) entry which is preliminary data.</text>
</comment>
<dbReference type="PANTHER" id="PTHR31232">
    <property type="match status" value="1"/>
</dbReference>